<dbReference type="RefSeq" id="WP_105635936.1">
    <property type="nucleotide sequence ID" value="NZ_JASEOZ010000002.1"/>
</dbReference>
<dbReference type="Proteomes" id="UP000778262">
    <property type="component" value="Unassembled WGS sequence"/>
</dbReference>
<dbReference type="AlphaFoldDB" id="A0A9Q4XLR9"/>
<organism evidence="1 2">
    <name type="scientific">Cronobacter dublinensis</name>
    <dbReference type="NCBI Taxonomy" id="413497"/>
    <lineage>
        <taxon>Bacteria</taxon>
        <taxon>Pseudomonadati</taxon>
        <taxon>Pseudomonadota</taxon>
        <taxon>Gammaproteobacteria</taxon>
        <taxon>Enterobacterales</taxon>
        <taxon>Enterobacteriaceae</taxon>
        <taxon>Cronobacter</taxon>
    </lineage>
</organism>
<reference evidence="1" key="1">
    <citation type="submission" date="2018-11" db="EMBL/GenBank/DDBJ databases">
        <title>Genomics analysis of Putative Virulence Factors on Adhesion and Cytotoxicity for Cronobacter spp.</title>
        <authorList>
            <person name="Cui J."/>
        </authorList>
    </citation>
    <scope>NUCLEOTIDE SEQUENCE</scope>
    <source>
        <strain evidence="1">SD69</strain>
    </source>
</reference>
<proteinExistence type="predicted"/>
<accession>A0A9Q4XLR9</accession>
<name>A0A9Q4XLR9_9ENTR</name>
<evidence type="ECO:0000313" key="2">
    <source>
        <dbReference type="Proteomes" id="UP000778262"/>
    </source>
</evidence>
<gene>
    <name evidence="1" type="ORF">EHJ13_09260</name>
</gene>
<comment type="caution">
    <text evidence="1">The sequence shown here is derived from an EMBL/GenBank/DDBJ whole genome shotgun (WGS) entry which is preliminary data.</text>
</comment>
<evidence type="ECO:0000313" key="1">
    <source>
        <dbReference type="EMBL" id="NCH87625.1"/>
    </source>
</evidence>
<sequence>MPRRPDAAWRDGHPHQTAGIMLGKFISQRMTQLNLFEENGPRANNKALMLLMDKQTEGRLFFRAEHQQAWQMKRECCRRVNAK</sequence>
<protein>
    <submittedName>
        <fullName evidence="1">Uncharacterized protein</fullName>
    </submittedName>
</protein>
<dbReference type="EMBL" id="RPBY01000003">
    <property type="protein sequence ID" value="NCH87625.1"/>
    <property type="molecule type" value="Genomic_DNA"/>
</dbReference>